<dbReference type="InterPro" id="IPR044730">
    <property type="entry name" value="RNase_H-like_dom_plant"/>
</dbReference>
<dbReference type="InterPro" id="IPR036397">
    <property type="entry name" value="RNaseH_sf"/>
</dbReference>
<feature type="domain" description="RNase H type-1" evidence="1">
    <location>
        <begin position="65"/>
        <end position="186"/>
    </location>
</feature>
<comment type="caution">
    <text evidence="2">The sequence shown here is derived from an EMBL/GenBank/DDBJ whole genome shotgun (WGS) entry which is preliminary data.</text>
</comment>
<dbReference type="EMBL" id="JBEDUW010000005">
    <property type="protein sequence ID" value="KAK9929715.1"/>
    <property type="molecule type" value="Genomic_DNA"/>
</dbReference>
<protein>
    <recommendedName>
        <fullName evidence="1">RNase H type-1 domain-containing protein</fullName>
    </recommendedName>
</protein>
<dbReference type="Proteomes" id="UP001457282">
    <property type="component" value="Unassembled WGS sequence"/>
</dbReference>
<evidence type="ECO:0000259" key="1">
    <source>
        <dbReference type="Pfam" id="PF13456"/>
    </source>
</evidence>
<organism evidence="2 3">
    <name type="scientific">Rubus argutus</name>
    <name type="common">Southern blackberry</name>
    <dbReference type="NCBI Taxonomy" id="59490"/>
    <lineage>
        <taxon>Eukaryota</taxon>
        <taxon>Viridiplantae</taxon>
        <taxon>Streptophyta</taxon>
        <taxon>Embryophyta</taxon>
        <taxon>Tracheophyta</taxon>
        <taxon>Spermatophyta</taxon>
        <taxon>Magnoliopsida</taxon>
        <taxon>eudicotyledons</taxon>
        <taxon>Gunneridae</taxon>
        <taxon>Pentapetalae</taxon>
        <taxon>rosids</taxon>
        <taxon>fabids</taxon>
        <taxon>Rosales</taxon>
        <taxon>Rosaceae</taxon>
        <taxon>Rosoideae</taxon>
        <taxon>Rosoideae incertae sedis</taxon>
        <taxon>Rubus</taxon>
    </lineage>
</organism>
<proteinExistence type="predicted"/>
<evidence type="ECO:0000313" key="3">
    <source>
        <dbReference type="Proteomes" id="UP001457282"/>
    </source>
</evidence>
<dbReference type="SUPFAM" id="SSF53098">
    <property type="entry name" value="Ribonuclease H-like"/>
    <property type="match status" value="1"/>
</dbReference>
<dbReference type="PANTHER" id="PTHR47074">
    <property type="entry name" value="BNAC02G40300D PROTEIN"/>
    <property type="match status" value="1"/>
</dbReference>
<dbReference type="InterPro" id="IPR002156">
    <property type="entry name" value="RNaseH_domain"/>
</dbReference>
<dbReference type="GO" id="GO:0003676">
    <property type="term" value="F:nucleic acid binding"/>
    <property type="evidence" value="ECO:0007669"/>
    <property type="project" value="InterPro"/>
</dbReference>
<accession>A0AAW1X268</accession>
<gene>
    <name evidence="2" type="ORF">M0R45_026803</name>
</gene>
<dbReference type="PANTHER" id="PTHR47074:SF11">
    <property type="entry name" value="REVERSE TRANSCRIPTASE-LIKE PROTEIN"/>
    <property type="match status" value="1"/>
</dbReference>
<keyword evidence="3" id="KW-1185">Reference proteome</keyword>
<evidence type="ECO:0000313" key="2">
    <source>
        <dbReference type="EMBL" id="KAK9929715.1"/>
    </source>
</evidence>
<dbReference type="InterPro" id="IPR052929">
    <property type="entry name" value="RNase_H-like_EbsB-rel"/>
</dbReference>
<sequence length="233" mass="26256">MSLWVIWCERNKIVWKEGDFNLWMMSSSAPKLLEEYQRFHSPTEKNKQRPVSKWEAPPRGRLKINVDGAFRADLNAGGIGVIIRNDHGHCLAVLHRSINHASSAFQVEVEACRAGLLFALQKGLNDFILETDCAALTNALNSLEDDLSDMGHIIGDCKYYMLAFTSLTVRHIYREANGVANRLAQVASFSSVNEIWIGNTPSFIEDVIYEDFCPSSRGIGTKSPSMYNHSRQF</sequence>
<name>A0AAW1X268_RUBAR</name>
<dbReference type="Gene3D" id="3.30.420.10">
    <property type="entry name" value="Ribonuclease H-like superfamily/Ribonuclease H"/>
    <property type="match status" value="1"/>
</dbReference>
<reference evidence="2 3" key="1">
    <citation type="journal article" date="2023" name="G3 (Bethesda)">
        <title>A chromosome-length genome assembly and annotation of blackberry (Rubus argutus, cv. 'Hillquist').</title>
        <authorList>
            <person name="Bruna T."/>
            <person name="Aryal R."/>
            <person name="Dudchenko O."/>
            <person name="Sargent D.J."/>
            <person name="Mead D."/>
            <person name="Buti M."/>
            <person name="Cavallini A."/>
            <person name="Hytonen T."/>
            <person name="Andres J."/>
            <person name="Pham M."/>
            <person name="Weisz D."/>
            <person name="Mascagni F."/>
            <person name="Usai G."/>
            <person name="Natali L."/>
            <person name="Bassil N."/>
            <person name="Fernandez G.E."/>
            <person name="Lomsadze A."/>
            <person name="Armour M."/>
            <person name="Olukolu B."/>
            <person name="Poorten T."/>
            <person name="Britton C."/>
            <person name="Davik J."/>
            <person name="Ashrafi H."/>
            <person name="Aiden E.L."/>
            <person name="Borodovsky M."/>
            <person name="Worthington M."/>
        </authorList>
    </citation>
    <scope>NUCLEOTIDE SEQUENCE [LARGE SCALE GENOMIC DNA]</scope>
    <source>
        <strain evidence="2">PI 553951</strain>
    </source>
</reference>
<dbReference type="GO" id="GO:0004523">
    <property type="term" value="F:RNA-DNA hybrid ribonuclease activity"/>
    <property type="evidence" value="ECO:0007669"/>
    <property type="project" value="InterPro"/>
</dbReference>
<dbReference type="Pfam" id="PF13456">
    <property type="entry name" value="RVT_3"/>
    <property type="match status" value="1"/>
</dbReference>
<dbReference type="AlphaFoldDB" id="A0AAW1X268"/>
<dbReference type="InterPro" id="IPR012337">
    <property type="entry name" value="RNaseH-like_sf"/>
</dbReference>
<dbReference type="CDD" id="cd06222">
    <property type="entry name" value="RNase_H_like"/>
    <property type="match status" value="1"/>
</dbReference>